<evidence type="ECO:0000313" key="2">
    <source>
        <dbReference type="Proteomes" id="UP000184038"/>
    </source>
</evidence>
<reference evidence="1 2" key="1">
    <citation type="submission" date="2016-11" db="EMBL/GenBank/DDBJ databases">
        <authorList>
            <person name="Jaros S."/>
            <person name="Januszkiewicz K."/>
            <person name="Wedrychowicz H."/>
        </authorList>
    </citation>
    <scope>NUCLEOTIDE SEQUENCE [LARGE SCALE GENOMIC DNA]</scope>
    <source>
        <strain evidence="1 2">DSM 15930</strain>
    </source>
</reference>
<dbReference type="RefSeq" id="WP_073284040.1">
    <property type="nucleotide sequence ID" value="NZ_FRCP01000007.1"/>
</dbReference>
<keyword evidence="2" id="KW-1185">Reference proteome</keyword>
<proteinExistence type="predicted"/>
<name>A0A1M7GPI4_9FIRM</name>
<gene>
    <name evidence="1" type="ORF">SAMN02746066_01036</name>
</gene>
<protein>
    <submittedName>
        <fullName evidence="1">Uncharacterized protein</fullName>
    </submittedName>
</protein>
<dbReference type="EMBL" id="FRCP01000007">
    <property type="protein sequence ID" value="SHM18106.1"/>
    <property type="molecule type" value="Genomic_DNA"/>
</dbReference>
<organism evidence="1 2">
    <name type="scientific">Anaerosporobacter mobilis DSM 15930</name>
    <dbReference type="NCBI Taxonomy" id="1120996"/>
    <lineage>
        <taxon>Bacteria</taxon>
        <taxon>Bacillati</taxon>
        <taxon>Bacillota</taxon>
        <taxon>Clostridia</taxon>
        <taxon>Lachnospirales</taxon>
        <taxon>Lachnospiraceae</taxon>
        <taxon>Anaerosporobacter</taxon>
    </lineage>
</organism>
<dbReference type="OrthoDB" id="2027232at2"/>
<sequence>MSKFIEEYPKSHRPEITDLDQFFNKEISCFFREFSNVILDKYDLRFGIPTWSEKNGWMYRIGKSGVYLVTGIIIEKDRFTIDTISVTDTDTYHLLLDYIQSFYNKENKNFLEKIAEKNKRQAERNKIRIQKEKHETILQQDNVIKDRYNKFKWPDKLNITKLKQLYLLDSKGIPDEVLADEIGLTLYLRCKYGKEDMELLERYMIRCHNCNSVIEGHDDFRECKCGYQYSYREYRRNYRKNNMPSGAAAKVFDEYIQNWIRAQGYNSKMILIDKLLHEFHLSLVSGAIHRPVAMNFIDGTREKVTNIINELAYN</sequence>
<dbReference type="Proteomes" id="UP000184038">
    <property type="component" value="Unassembled WGS sequence"/>
</dbReference>
<accession>A0A1M7GPI4</accession>
<dbReference type="AlphaFoldDB" id="A0A1M7GPI4"/>
<evidence type="ECO:0000313" key="1">
    <source>
        <dbReference type="EMBL" id="SHM18106.1"/>
    </source>
</evidence>